<sequence length="929" mass="101594">MGPDEHYDVFLSYAVDDRSEVQALEKALLRTKANGRRLRVFRDERSIGYHESITGTITEALLKSTVLLAYYSRAYPRRPACRLELTFAFLLAQRAGSVEERVLVVNPEDGGDHIEPVELRDLKYRRPPATPDGRRELAEAVARRVAALAGPLGAAHVGSAGRWWPADPLLDRKAVHRYRELWSLHSALHAGEFRLVEQAPPVGVAVVSGLPGAGKTSLVTQYAWEFSAAFPGGVHRFTLSDRDGEDEYLRQLRLLGAERGVPLDGVDDERLLHHLTRRIGEPALWIVDHVPESWPDDAVRRLVVPFRHVRTILVSRERRLDDLGGRVHLTGLAADEALALLDGAYEPRHREEAEELVRELGGHPQDLRVADSQLRASLGVLSPMAYLRRAEGDVLHDTLSGLDETAMDVLGLACELAQQTPIPRAVLLLGVASLRGRSEDEARELLLPALGVLARLSLVVGEGDAVAVHPRVARSVPERARRGCLDAAGHAVAALLTELTGPTDPLVAHARRLAERDELAHEAAVTLLRALIGVDERSAEHLTAARLERRLVERLRRAGEAEPSMVVGAARRLLTVGDYESAADLAGSTLAEHAGLSGPEVRLGALHVVAMALDGQARFHDAERCWTELMALDPGDAVRVDRARALRLRGLPKEAGQLLADMDPTGLPEFHLEHAHLQLLLGRPRRSAAAARRALEEFERTGSAGHPRALEAAILLAGAELAAYARRPYPLGGATDKEQLAELARLRDTYERTLGATNPLTLVIRAGYGVQLAGWHDPEAGRAILVAAAEDARSAYADDHPIHLRISYCLSGVAMLLEDFGQAEELAGQAYEGLRTALGDRHPDTLLALLQYGIAGACRHGGPEPRERIARAQQGLRQHFGPLHDDMVRSYIARVFTALPQPLLQGLIKVTNTATRLPGYLRRLLGRED</sequence>
<evidence type="ECO:0000259" key="1">
    <source>
        <dbReference type="PROSITE" id="PS50104"/>
    </source>
</evidence>
<organism evidence="2 3">
    <name type="scientific">Nonomuraea soli</name>
    <dbReference type="NCBI Taxonomy" id="1032476"/>
    <lineage>
        <taxon>Bacteria</taxon>
        <taxon>Bacillati</taxon>
        <taxon>Actinomycetota</taxon>
        <taxon>Actinomycetes</taxon>
        <taxon>Streptosporangiales</taxon>
        <taxon>Streptosporangiaceae</taxon>
        <taxon>Nonomuraea</taxon>
    </lineage>
</organism>
<proteinExistence type="predicted"/>
<dbReference type="Gene3D" id="3.40.50.300">
    <property type="entry name" value="P-loop containing nucleotide triphosphate hydrolases"/>
    <property type="match status" value="1"/>
</dbReference>
<dbReference type="InterPro" id="IPR035897">
    <property type="entry name" value="Toll_tir_struct_dom_sf"/>
</dbReference>
<name>A0A7W0HT94_9ACTN</name>
<dbReference type="SUPFAM" id="SSF52200">
    <property type="entry name" value="Toll/Interleukin receptor TIR domain"/>
    <property type="match status" value="1"/>
</dbReference>
<dbReference type="Pfam" id="PF13676">
    <property type="entry name" value="TIR_2"/>
    <property type="match status" value="1"/>
</dbReference>
<dbReference type="PROSITE" id="PS50104">
    <property type="entry name" value="TIR"/>
    <property type="match status" value="1"/>
</dbReference>
<dbReference type="GO" id="GO:0007165">
    <property type="term" value="P:signal transduction"/>
    <property type="evidence" value="ECO:0007669"/>
    <property type="project" value="InterPro"/>
</dbReference>
<reference evidence="2 3" key="1">
    <citation type="submission" date="2020-07" db="EMBL/GenBank/DDBJ databases">
        <title>Genomic Encyclopedia of Type Strains, Phase IV (KMG-IV): sequencing the most valuable type-strain genomes for metagenomic binning, comparative biology and taxonomic classification.</title>
        <authorList>
            <person name="Goeker M."/>
        </authorList>
    </citation>
    <scope>NUCLEOTIDE SEQUENCE [LARGE SCALE GENOMIC DNA]</scope>
    <source>
        <strain evidence="2 3">DSM 45533</strain>
    </source>
</reference>
<dbReference type="Gene3D" id="3.40.50.10140">
    <property type="entry name" value="Toll/interleukin-1 receptor homology (TIR) domain"/>
    <property type="match status" value="1"/>
</dbReference>
<keyword evidence="3" id="KW-1185">Reference proteome</keyword>
<accession>A0A7W0HT94</accession>
<evidence type="ECO:0000313" key="2">
    <source>
        <dbReference type="EMBL" id="MBA2894491.1"/>
    </source>
</evidence>
<evidence type="ECO:0000313" key="3">
    <source>
        <dbReference type="Proteomes" id="UP000530928"/>
    </source>
</evidence>
<dbReference type="Gene3D" id="1.25.40.10">
    <property type="entry name" value="Tetratricopeptide repeat domain"/>
    <property type="match status" value="2"/>
</dbReference>
<feature type="domain" description="TIR" evidence="1">
    <location>
        <begin position="5"/>
        <end position="182"/>
    </location>
</feature>
<dbReference type="AlphaFoldDB" id="A0A7W0HT94"/>
<dbReference type="InterPro" id="IPR027417">
    <property type="entry name" value="P-loop_NTPase"/>
</dbReference>
<dbReference type="Proteomes" id="UP000530928">
    <property type="component" value="Unassembled WGS sequence"/>
</dbReference>
<dbReference type="EMBL" id="JACDUR010000006">
    <property type="protein sequence ID" value="MBA2894491.1"/>
    <property type="molecule type" value="Genomic_DNA"/>
</dbReference>
<gene>
    <name evidence="2" type="ORF">HNR30_005863</name>
</gene>
<dbReference type="InterPro" id="IPR000157">
    <property type="entry name" value="TIR_dom"/>
</dbReference>
<comment type="caution">
    <text evidence="2">The sequence shown here is derived from an EMBL/GenBank/DDBJ whole genome shotgun (WGS) entry which is preliminary data.</text>
</comment>
<dbReference type="SUPFAM" id="SSF52540">
    <property type="entry name" value="P-loop containing nucleoside triphosphate hydrolases"/>
    <property type="match status" value="1"/>
</dbReference>
<dbReference type="InterPro" id="IPR011990">
    <property type="entry name" value="TPR-like_helical_dom_sf"/>
</dbReference>
<protein>
    <submittedName>
        <fullName evidence="2">Tetratricopeptide (TPR) repeat protein</fullName>
    </submittedName>
</protein>
<dbReference type="SMART" id="SM00255">
    <property type="entry name" value="TIR"/>
    <property type="match status" value="1"/>
</dbReference>
<dbReference type="RefSeq" id="WP_181613253.1">
    <property type="nucleotide sequence ID" value="NZ_BAABAM010000004.1"/>
</dbReference>